<reference evidence="3 4" key="1">
    <citation type="submission" date="2019-03" db="EMBL/GenBank/DDBJ databases">
        <title>Genomic Encyclopedia of Type Strains, Phase IV (KMG-IV): sequencing the most valuable type-strain genomes for metagenomic binning, comparative biology and taxonomic classification.</title>
        <authorList>
            <person name="Goeker M."/>
        </authorList>
    </citation>
    <scope>NUCLEOTIDE SEQUENCE [LARGE SCALE GENOMIC DNA]</scope>
    <source>
        <strain evidence="3 4">DSM 11170</strain>
    </source>
</reference>
<gene>
    <name evidence="3" type="ORF">EDD73_12012</name>
</gene>
<name>A0A4R2RTX7_9FIRM</name>
<dbReference type="InterPro" id="IPR038729">
    <property type="entry name" value="Rad50/SbcC_AAA"/>
</dbReference>
<organism evidence="3 4">
    <name type="scientific">Heliophilum fasciatum</name>
    <dbReference type="NCBI Taxonomy" id="35700"/>
    <lineage>
        <taxon>Bacteria</taxon>
        <taxon>Bacillati</taxon>
        <taxon>Bacillota</taxon>
        <taxon>Clostridia</taxon>
        <taxon>Eubacteriales</taxon>
        <taxon>Heliobacteriaceae</taxon>
        <taxon>Heliophilum</taxon>
    </lineage>
</organism>
<feature type="domain" description="Rad50/SbcC-type AAA" evidence="2">
    <location>
        <begin position="89"/>
        <end position="126"/>
    </location>
</feature>
<dbReference type="Proteomes" id="UP000294813">
    <property type="component" value="Unassembled WGS sequence"/>
</dbReference>
<dbReference type="GO" id="GO:0006302">
    <property type="term" value="P:double-strand break repair"/>
    <property type="evidence" value="ECO:0007669"/>
    <property type="project" value="TreeGrafter"/>
</dbReference>
<dbReference type="PANTHER" id="PTHR32182:SF22">
    <property type="entry name" value="ATP-DEPENDENT ENDONUCLEASE, OLD FAMILY-RELATED"/>
    <property type="match status" value="1"/>
</dbReference>
<protein>
    <recommendedName>
        <fullName evidence="2">Rad50/SbcC-type AAA domain-containing protein</fullName>
    </recommendedName>
</protein>
<dbReference type="GO" id="GO:0000731">
    <property type="term" value="P:DNA synthesis involved in DNA repair"/>
    <property type="evidence" value="ECO:0007669"/>
    <property type="project" value="TreeGrafter"/>
</dbReference>
<dbReference type="PANTHER" id="PTHR32182">
    <property type="entry name" value="DNA REPLICATION AND REPAIR PROTEIN RECF"/>
    <property type="match status" value="1"/>
</dbReference>
<dbReference type="CDD" id="cd00267">
    <property type="entry name" value="ABC_ATPase"/>
    <property type="match status" value="1"/>
</dbReference>
<dbReference type="OrthoDB" id="7029750at2"/>
<keyword evidence="1" id="KW-0175">Coiled coil</keyword>
<feature type="coiled-coil region" evidence="1">
    <location>
        <begin position="328"/>
        <end position="355"/>
    </location>
</feature>
<dbReference type="InterPro" id="IPR027417">
    <property type="entry name" value="P-loop_NTPase"/>
</dbReference>
<dbReference type="Pfam" id="PF13476">
    <property type="entry name" value="AAA_23"/>
    <property type="match status" value="1"/>
</dbReference>
<dbReference type="SUPFAM" id="SSF52540">
    <property type="entry name" value="P-loop containing nucleoside triphosphate hydrolases"/>
    <property type="match status" value="1"/>
</dbReference>
<sequence>MHHNPVDQWVKILLPEALTGCLTEKATQASIDKYLETGQLLSHRWDPAAIVPDDGTDWSHVDAIQRIEKIEVAGFRENCFPQPWSMRPAGMNVIYGPTGSGKTSLLAAMELAITGQMAHVPDGDAAELAHAIGLFYRNQKGQSKQMGKDRPWPFETLEAAWYGTVYGRSQHSLNRQFGRFNHLNMASAAAFALEAGQPMPGSAEVELFSRLLFGDEVIKMEKTWIRFRGAFEKRCKKLHSELEQLHELIIGQEQAMAVESCAVSADANMLPDERLQLEKEYAIRAEEIARFQQEQGDFQTLMARYQAVLTQYSEAKRWLLNPSIGEEFEKIQQEIADLLAQEAQEETEKRSQERTIGDKESALLEEAKERLQAFGREYLRYATNESTCPLCYAAYGSPEELRDHVFGQPRQTQEQANRKARIVELQNKVDLLKRMGITAEAMTKARNFTNDDPIYREYLQDCPEVTFEIYVQGCMDDLHVKIKSIEQSIGRLRQVQAAIQQNLAGEEAVHDLPTTEQHQEALQNYQQLQRERLKQYARVQQALEVLRSLPPLKQFTTAILTQLGEMIRDGFMRIHGADGFADLKNDRRGFCALRTDDGAKLTLRQMNPGQRTTLALSVLLSLHRLRPQVPRFLLLDEPAQHLNEEQMKNFVDMLMDVMNEGMQCFIATADPVFARHCWDKMQQFRGQTRFVRLPIHLQEA</sequence>
<keyword evidence="4" id="KW-1185">Reference proteome</keyword>
<comment type="caution">
    <text evidence="3">The sequence shown here is derived from an EMBL/GenBank/DDBJ whole genome shotgun (WGS) entry which is preliminary data.</text>
</comment>
<evidence type="ECO:0000313" key="4">
    <source>
        <dbReference type="Proteomes" id="UP000294813"/>
    </source>
</evidence>
<evidence type="ECO:0000259" key="2">
    <source>
        <dbReference type="Pfam" id="PF13476"/>
    </source>
</evidence>
<evidence type="ECO:0000256" key="1">
    <source>
        <dbReference type="SAM" id="Coils"/>
    </source>
</evidence>
<evidence type="ECO:0000313" key="3">
    <source>
        <dbReference type="EMBL" id="TCP62595.1"/>
    </source>
</evidence>
<dbReference type="EMBL" id="SLXT01000020">
    <property type="protein sequence ID" value="TCP62595.1"/>
    <property type="molecule type" value="Genomic_DNA"/>
</dbReference>
<proteinExistence type="predicted"/>
<dbReference type="AlphaFoldDB" id="A0A4R2RTX7"/>
<accession>A0A4R2RTX7</accession>
<dbReference type="Gene3D" id="3.40.50.300">
    <property type="entry name" value="P-loop containing nucleotide triphosphate hydrolases"/>
    <property type="match status" value="2"/>
</dbReference>